<reference evidence="3" key="1">
    <citation type="journal article" date="2014" name="Nat. Genet.">
        <title>Genome of the human hookworm Necator americanus.</title>
        <authorList>
            <person name="Tang Y.T."/>
            <person name="Gao X."/>
            <person name="Rosa B.A."/>
            <person name="Abubucker S."/>
            <person name="Hallsworth-Pepin K."/>
            <person name="Martin J."/>
            <person name="Tyagi R."/>
            <person name="Heizer E."/>
            <person name="Zhang X."/>
            <person name="Bhonagiri-Palsikar V."/>
            <person name="Minx P."/>
            <person name="Warren W.C."/>
            <person name="Wang Q."/>
            <person name="Zhan B."/>
            <person name="Hotez P.J."/>
            <person name="Sternberg P.W."/>
            <person name="Dougall A."/>
            <person name="Gaze S.T."/>
            <person name="Mulvenna J."/>
            <person name="Sotillo J."/>
            <person name="Ranganathan S."/>
            <person name="Rabelo E.M."/>
            <person name="Wilson R.K."/>
            <person name="Felgner P.L."/>
            <person name="Bethony J."/>
            <person name="Hawdon J.M."/>
            <person name="Gasser R.B."/>
            <person name="Loukas A."/>
            <person name="Mitreva M."/>
        </authorList>
    </citation>
    <scope>NUCLEOTIDE SEQUENCE [LARGE SCALE GENOMIC DNA]</scope>
</reference>
<name>W2SJ64_NECAM</name>
<evidence type="ECO:0000256" key="1">
    <source>
        <dbReference type="SAM" id="MobiDB-lite"/>
    </source>
</evidence>
<accession>W2SJ64</accession>
<sequence>MRVAIGGTLSHSAGEKKPPPYEKRFYPPWNRQSFKEGEASATLMAQDQASMMGMATHINQTPIIFVGWA</sequence>
<evidence type="ECO:0000313" key="2">
    <source>
        <dbReference type="EMBL" id="ETN68911.1"/>
    </source>
</evidence>
<keyword evidence="3" id="KW-1185">Reference proteome</keyword>
<dbReference type="KEGG" id="nai:NECAME_15555"/>
<organism evidence="2 3">
    <name type="scientific">Necator americanus</name>
    <name type="common">Human hookworm</name>
    <dbReference type="NCBI Taxonomy" id="51031"/>
    <lineage>
        <taxon>Eukaryota</taxon>
        <taxon>Metazoa</taxon>
        <taxon>Ecdysozoa</taxon>
        <taxon>Nematoda</taxon>
        <taxon>Chromadorea</taxon>
        <taxon>Rhabditida</taxon>
        <taxon>Rhabditina</taxon>
        <taxon>Rhabditomorpha</taxon>
        <taxon>Strongyloidea</taxon>
        <taxon>Ancylostomatidae</taxon>
        <taxon>Bunostominae</taxon>
        <taxon>Necator</taxon>
    </lineage>
</organism>
<protein>
    <submittedName>
        <fullName evidence="2">Uncharacterized protein</fullName>
    </submittedName>
</protein>
<proteinExistence type="predicted"/>
<feature type="region of interest" description="Disordered" evidence="1">
    <location>
        <begin position="1"/>
        <end position="23"/>
    </location>
</feature>
<gene>
    <name evidence="2" type="ORF">NECAME_15555</name>
</gene>
<dbReference type="Proteomes" id="UP000053676">
    <property type="component" value="Unassembled WGS sequence"/>
</dbReference>
<dbReference type="EMBL" id="KI669182">
    <property type="protein sequence ID" value="ETN68911.1"/>
    <property type="molecule type" value="Genomic_DNA"/>
</dbReference>
<evidence type="ECO:0000313" key="3">
    <source>
        <dbReference type="Proteomes" id="UP000053676"/>
    </source>
</evidence>
<feature type="compositionally biased region" description="Basic and acidic residues" evidence="1">
    <location>
        <begin position="13"/>
        <end position="23"/>
    </location>
</feature>
<dbReference type="AlphaFoldDB" id="W2SJ64"/>